<dbReference type="PROSITE" id="PS51155">
    <property type="entry name" value="CHIT_BIND_RR_2"/>
    <property type="match status" value="1"/>
</dbReference>
<reference evidence="5" key="1">
    <citation type="journal article" date="2023" name="bioRxiv">
        <title>Scaffold-level genome assemblies of two parasitoid biocontrol wasps reveal the parthenogenesis mechanism and an associated novel virus.</title>
        <authorList>
            <person name="Inwood S."/>
            <person name="Skelly J."/>
            <person name="Guhlin J."/>
            <person name="Harrop T."/>
            <person name="Goldson S."/>
            <person name="Dearden P."/>
        </authorList>
    </citation>
    <scope>NUCLEOTIDE SEQUENCE</scope>
    <source>
        <strain evidence="5">Irish</strain>
        <tissue evidence="5">Whole body</tissue>
    </source>
</reference>
<keyword evidence="1 2" id="KW-0193">Cuticle</keyword>
<feature type="compositionally biased region" description="Polar residues" evidence="3">
    <location>
        <begin position="172"/>
        <end position="188"/>
    </location>
</feature>
<evidence type="ECO:0008006" key="7">
    <source>
        <dbReference type="Google" id="ProtNLM"/>
    </source>
</evidence>
<reference evidence="5" key="2">
    <citation type="submission" date="2023-03" db="EMBL/GenBank/DDBJ databases">
        <authorList>
            <person name="Inwood S.N."/>
            <person name="Skelly J.G."/>
            <person name="Guhlin J."/>
            <person name="Harrop T.W.R."/>
            <person name="Goldson S.G."/>
            <person name="Dearden P.K."/>
        </authorList>
    </citation>
    <scope>NUCLEOTIDE SEQUENCE</scope>
    <source>
        <strain evidence="5">Irish</strain>
        <tissue evidence="5">Whole body</tissue>
    </source>
</reference>
<dbReference type="InterPro" id="IPR000618">
    <property type="entry name" value="Insect_cuticle"/>
</dbReference>
<proteinExistence type="predicted"/>
<evidence type="ECO:0000313" key="6">
    <source>
        <dbReference type="Proteomes" id="UP001168990"/>
    </source>
</evidence>
<dbReference type="GO" id="GO:0005615">
    <property type="term" value="C:extracellular space"/>
    <property type="evidence" value="ECO:0007669"/>
    <property type="project" value="TreeGrafter"/>
</dbReference>
<dbReference type="Proteomes" id="UP001168990">
    <property type="component" value="Unassembled WGS sequence"/>
</dbReference>
<dbReference type="EMBL" id="JAQQBS010001424">
    <property type="protein sequence ID" value="KAK0158669.1"/>
    <property type="molecule type" value="Genomic_DNA"/>
</dbReference>
<dbReference type="Pfam" id="PF00379">
    <property type="entry name" value="Chitin_bind_4"/>
    <property type="match status" value="1"/>
</dbReference>
<dbReference type="GO" id="GO:0031012">
    <property type="term" value="C:extracellular matrix"/>
    <property type="evidence" value="ECO:0007669"/>
    <property type="project" value="TreeGrafter"/>
</dbReference>
<evidence type="ECO:0000256" key="4">
    <source>
        <dbReference type="SAM" id="SignalP"/>
    </source>
</evidence>
<dbReference type="GO" id="GO:0042302">
    <property type="term" value="F:structural constituent of cuticle"/>
    <property type="evidence" value="ECO:0007669"/>
    <property type="project" value="UniProtKB-UniRule"/>
</dbReference>
<name>A0AA39EXL4_9HYME</name>
<keyword evidence="6" id="KW-1185">Reference proteome</keyword>
<gene>
    <name evidence="5" type="ORF">PV328_009645</name>
</gene>
<evidence type="ECO:0000256" key="3">
    <source>
        <dbReference type="SAM" id="MobiDB-lite"/>
    </source>
</evidence>
<dbReference type="PANTHER" id="PTHR12236:SF75">
    <property type="entry name" value="CUTICULAR PROTEIN 62BB, ISOFORM A"/>
    <property type="match status" value="1"/>
</dbReference>
<protein>
    <recommendedName>
        <fullName evidence="7">Cuticle protein 8</fullName>
    </recommendedName>
</protein>
<dbReference type="InterPro" id="IPR051217">
    <property type="entry name" value="Insect_Cuticle_Struc_Prot"/>
</dbReference>
<comment type="caution">
    <text evidence="5">The sequence shown here is derived from an EMBL/GenBank/DDBJ whole genome shotgun (WGS) entry which is preliminary data.</text>
</comment>
<feature type="region of interest" description="Disordered" evidence="3">
    <location>
        <begin position="164"/>
        <end position="189"/>
    </location>
</feature>
<dbReference type="PANTHER" id="PTHR12236">
    <property type="entry name" value="STRUCTURAL CONTITUENT OF CUTICLE"/>
    <property type="match status" value="1"/>
</dbReference>
<keyword evidence="4" id="KW-0732">Signal</keyword>
<evidence type="ECO:0000313" key="5">
    <source>
        <dbReference type="EMBL" id="KAK0158669.1"/>
    </source>
</evidence>
<sequence>MTFKLMLMNIVALVFTFVHTTWSAVISLPDVSDHHHHYHPQHHQDVSVASSYMHFHGPVEGPEFEVKVPYVIAHHTEHNHLIGNHEDHEQDEHITHGYTLDYVAHPKYEFSYGVEDHHTGDFHGQKEVRDGDGVTGEYTVKEPGGGIRVVSYRADKDGFHAVVHTSGKNDHSGATYSAHAQGQAQGHNFESAHEDIGDRYSHDYSQENYP</sequence>
<evidence type="ECO:0000256" key="2">
    <source>
        <dbReference type="PROSITE-ProRule" id="PRU00497"/>
    </source>
</evidence>
<accession>A0AA39EXL4</accession>
<evidence type="ECO:0000256" key="1">
    <source>
        <dbReference type="ARBA" id="ARBA00022460"/>
    </source>
</evidence>
<organism evidence="5 6">
    <name type="scientific">Microctonus aethiopoides</name>
    <dbReference type="NCBI Taxonomy" id="144406"/>
    <lineage>
        <taxon>Eukaryota</taxon>
        <taxon>Metazoa</taxon>
        <taxon>Ecdysozoa</taxon>
        <taxon>Arthropoda</taxon>
        <taxon>Hexapoda</taxon>
        <taxon>Insecta</taxon>
        <taxon>Pterygota</taxon>
        <taxon>Neoptera</taxon>
        <taxon>Endopterygota</taxon>
        <taxon>Hymenoptera</taxon>
        <taxon>Apocrita</taxon>
        <taxon>Ichneumonoidea</taxon>
        <taxon>Braconidae</taxon>
        <taxon>Euphorinae</taxon>
        <taxon>Microctonus</taxon>
    </lineage>
</organism>
<dbReference type="AlphaFoldDB" id="A0AA39EXL4"/>
<feature type="chain" id="PRO_5041255160" description="Cuticle protein 8" evidence="4">
    <location>
        <begin position="24"/>
        <end position="210"/>
    </location>
</feature>
<feature type="signal peptide" evidence="4">
    <location>
        <begin position="1"/>
        <end position="23"/>
    </location>
</feature>